<keyword evidence="3" id="KW-1185">Reference proteome</keyword>
<accession>A0AAD7PGN0</accession>
<proteinExistence type="predicted"/>
<dbReference type="EMBL" id="JARAOO010000010">
    <property type="protein sequence ID" value="KAJ7954209.1"/>
    <property type="molecule type" value="Genomic_DNA"/>
</dbReference>
<dbReference type="KEGG" id="qsa:O6P43_025815"/>
<name>A0AAD7PGN0_QUISA</name>
<sequence length="115" mass="12646">MQLNSPTPLTGSYCSWWSDLVLALQAAKRLLDVSGNFCSDCSPDLAANPAMKIVSQFECVTRSLEKALGNLPCDLLDISVEVGEQVELVRSQLRRATKRYGSSIQDCLFMAHPSH</sequence>
<reference evidence="2" key="1">
    <citation type="journal article" date="2023" name="Science">
        <title>Elucidation of the pathway for biosynthesis of saponin adjuvants from the soapbark tree.</title>
        <authorList>
            <person name="Reed J."/>
            <person name="Orme A."/>
            <person name="El-Demerdash A."/>
            <person name="Owen C."/>
            <person name="Martin L.B.B."/>
            <person name="Misra R.C."/>
            <person name="Kikuchi S."/>
            <person name="Rejzek M."/>
            <person name="Martin A.C."/>
            <person name="Harkess A."/>
            <person name="Leebens-Mack J."/>
            <person name="Louveau T."/>
            <person name="Stephenson M.J."/>
            <person name="Osbourn A."/>
        </authorList>
    </citation>
    <scope>NUCLEOTIDE SEQUENCE</scope>
    <source>
        <strain evidence="2">S10</strain>
    </source>
</reference>
<dbReference type="Pfam" id="PF25368">
    <property type="entry name" value="PUB10_N"/>
    <property type="match status" value="1"/>
</dbReference>
<evidence type="ECO:0000313" key="3">
    <source>
        <dbReference type="Proteomes" id="UP001163823"/>
    </source>
</evidence>
<dbReference type="Proteomes" id="UP001163823">
    <property type="component" value="Chromosome 10"/>
</dbReference>
<dbReference type="GO" id="GO:0016740">
    <property type="term" value="F:transferase activity"/>
    <property type="evidence" value="ECO:0007669"/>
    <property type="project" value="UniProtKB-KW"/>
</dbReference>
<dbReference type="AlphaFoldDB" id="A0AAD7PGN0"/>
<keyword evidence="2" id="KW-0808">Transferase</keyword>
<gene>
    <name evidence="2" type="ORF">O6P43_025815</name>
</gene>
<comment type="caution">
    <text evidence="2">The sequence shown here is derived from an EMBL/GenBank/DDBJ whole genome shotgun (WGS) entry which is preliminary data.</text>
</comment>
<organism evidence="2 3">
    <name type="scientific">Quillaja saponaria</name>
    <name type="common">Soap bark tree</name>
    <dbReference type="NCBI Taxonomy" id="32244"/>
    <lineage>
        <taxon>Eukaryota</taxon>
        <taxon>Viridiplantae</taxon>
        <taxon>Streptophyta</taxon>
        <taxon>Embryophyta</taxon>
        <taxon>Tracheophyta</taxon>
        <taxon>Spermatophyta</taxon>
        <taxon>Magnoliopsida</taxon>
        <taxon>eudicotyledons</taxon>
        <taxon>Gunneridae</taxon>
        <taxon>Pentapetalae</taxon>
        <taxon>rosids</taxon>
        <taxon>fabids</taxon>
        <taxon>Fabales</taxon>
        <taxon>Quillajaceae</taxon>
        <taxon>Quillaja</taxon>
    </lineage>
</organism>
<dbReference type="InterPro" id="IPR057623">
    <property type="entry name" value="PUB12-19-like_N"/>
</dbReference>
<feature type="domain" description="PUB 12/19-like N-terminal" evidence="1">
    <location>
        <begin position="12"/>
        <end position="97"/>
    </location>
</feature>
<evidence type="ECO:0000313" key="2">
    <source>
        <dbReference type="EMBL" id="KAJ7954209.1"/>
    </source>
</evidence>
<evidence type="ECO:0000259" key="1">
    <source>
        <dbReference type="Pfam" id="PF25368"/>
    </source>
</evidence>
<protein>
    <submittedName>
        <fullName evidence="2">RING-type E3 ubiquitin transferase</fullName>
    </submittedName>
</protein>